<sequence>MQNHFQKLFFSILAIIALSACSGNLTTVEIETPEMQLSAEGPLFEGANSATATWEFDINQLLGEVEGKVSKAKVSAVEVTLKPSEGSPALEKMVFEVTSKNTSMTRVGLFEGSINEGETFYLNIADQQENLAKAFEDGRITFVGDFDLLEEEFWENLEFSLKVKFELGIK</sequence>
<dbReference type="Proteomes" id="UP000186026">
    <property type="component" value="Unassembled WGS sequence"/>
</dbReference>
<evidence type="ECO:0000256" key="1">
    <source>
        <dbReference type="SAM" id="SignalP"/>
    </source>
</evidence>
<proteinExistence type="predicted"/>
<accession>A0A1N7M4B2</accession>
<keyword evidence="1" id="KW-0732">Signal</keyword>
<protein>
    <recommendedName>
        <fullName evidence="4">YceI-like domain-containing protein</fullName>
    </recommendedName>
</protein>
<keyword evidence="3" id="KW-1185">Reference proteome</keyword>
<dbReference type="EMBL" id="FTOP01000005">
    <property type="protein sequence ID" value="SIS80882.1"/>
    <property type="molecule type" value="Genomic_DNA"/>
</dbReference>
<evidence type="ECO:0000313" key="2">
    <source>
        <dbReference type="EMBL" id="SIS80882.1"/>
    </source>
</evidence>
<dbReference type="AlphaFoldDB" id="A0A1N7M4B2"/>
<organism evidence="2 3">
    <name type="scientific">Belliella pelovolcani</name>
    <dbReference type="NCBI Taxonomy" id="529505"/>
    <lineage>
        <taxon>Bacteria</taxon>
        <taxon>Pseudomonadati</taxon>
        <taxon>Bacteroidota</taxon>
        <taxon>Cytophagia</taxon>
        <taxon>Cytophagales</taxon>
        <taxon>Cyclobacteriaceae</taxon>
        <taxon>Belliella</taxon>
    </lineage>
</organism>
<feature type="chain" id="PRO_5012568840" description="YceI-like domain-containing protein" evidence="1">
    <location>
        <begin position="23"/>
        <end position="170"/>
    </location>
</feature>
<dbReference type="STRING" id="529505.SAMN05421761_10580"/>
<evidence type="ECO:0008006" key="4">
    <source>
        <dbReference type="Google" id="ProtNLM"/>
    </source>
</evidence>
<name>A0A1N7M4B2_9BACT</name>
<evidence type="ECO:0000313" key="3">
    <source>
        <dbReference type="Proteomes" id="UP000186026"/>
    </source>
</evidence>
<feature type="signal peptide" evidence="1">
    <location>
        <begin position="1"/>
        <end position="22"/>
    </location>
</feature>
<gene>
    <name evidence="2" type="ORF">SAMN05421761_10580</name>
</gene>
<dbReference type="PROSITE" id="PS51257">
    <property type="entry name" value="PROKAR_LIPOPROTEIN"/>
    <property type="match status" value="1"/>
</dbReference>
<reference evidence="3" key="1">
    <citation type="submission" date="2017-01" db="EMBL/GenBank/DDBJ databases">
        <authorList>
            <person name="Varghese N."/>
            <person name="Submissions S."/>
        </authorList>
    </citation>
    <scope>NUCLEOTIDE SEQUENCE [LARGE SCALE GENOMIC DNA]</scope>
    <source>
        <strain evidence="3">DSM 46698</strain>
    </source>
</reference>
<dbReference type="OrthoDB" id="1433169at2"/>
<dbReference type="RefSeq" id="WP_076500457.1">
    <property type="nucleotide sequence ID" value="NZ_FTOP01000005.1"/>
</dbReference>